<feature type="compositionally biased region" description="Basic and acidic residues" evidence="2">
    <location>
        <begin position="1"/>
        <end position="21"/>
    </location>
</feature>
<proteinExistence type="predicted"/>
<evidence type="ECO:0000313" key="4">
    <source>
        <dbReference type="EMBL" id="MFC4066734.1"/>
    </source>
</evidence>
<evidence type="ECO:0000313" key="5">
    <source>
        <dbReference type="Proteomes" id="UP001595867"/>
    </source>
</evidence>
<sequence>MTGDHRSAGRLDTGPTDRDGDPQDGALPPTGLPEGGGAGITAVTLDARRRLNLPRDLTAAAGLAGTVVVLPGTAPGELILATPAAALTRLHHAITAALAAGGSAGSLSTVLATRPGRDHTGPPGPHAGPLPAAGPILADTAVITAILDAAAAADPVVPLLPRLQLVEAVVDELLHTVLAAGLPLDGGPASFTAIMNTLTALGVTETGRDHAWAPVRVREYELTKAGVPTLAERVTLAVAATRDLPALLARPVPHTDTVPIGPHDYRTLATTTDTRA</sequence>
<accession>A0ABV8IRA1</accession>
<dbReference type="InterPro" id="IPR007159">
    <property type="entry name" value="SpoVT-AbrB_dom"/>
</dbReference>
<evidence type="ECO:0000259" key="3">
    <source>
        <dbReference type="PROSITE" id="PS51740"/>
    </source>
</evidence>
<reference evidence="5" key="1">
    <citation type="journal article" date="2019" name="Int. J. Syst. Evol. Microbiol.">
        <title>The Global Catalogue of Microorganisms (GCM) 10K type strain sequencing project: providing services to taxonomists for standard genome sequencing and annotation.</title>
        <authorList>
            <consortium name="The Broad Institute Genomics Platform"/>
            <consortium name="The Broad Institute Genome Sequencing Center for Infectious Disease"/>
            <person name="Wu L."/>
            <person name="Ma J."/>
        </authorList>
    </citation>
    <scope>NUCLEOTIDE SEQUENCE [LARGE SCALE GENOMIC DNA]</scope>
    <source>
        <strain evidence="5">TBRC 5832</strain>
    </source>
</reference>
<gene>
    <name evidence="4" type="ORF">ACFO0C_17490</name>
</gene>
<dbReference type="Proteomes" id="UP001595867">
    <property type="component" value="Unassembled WGS sequence"/>
</dbReference>
<comment type="caution">
    <text evidence="4">The sequence shown here is derived from an EMBL/GenBank/DDBJ whole genome shotgun (WGS) entry which is preliminary data.</text>
</comment>
<dbReference type="RefSeq" id="WP_378067707.1">
    <property type="nucleotide sequence ID" value="NZ_JBHSBL010000016.1"/>
</dbReference>
<organism evidence="4 5">
    <name type="scientific">Actinoplanes subglobosus</name>
    <dbReference type="NCBI Taxonomy" id="1547892"/>
    <lineage>
        <taxon>Bacteria</taxon>
        <taxon>Bacillati</taxon>
        <taxon>Actinomycetota</taxon>
        <taxon>Actinomycetes</taxon>
        <taxon>Micromonosporales</taxon>
        <taxon>Micromonosporaceae</taxon>
        <taxon>Actinoplanes</taxon>
    </lineage>
</organism>
<evidence type="ECO:0000256" key="2">
    <source>
        <dbReference type="SAM" id="MobiDB-lite"/>
    </source>
</evidence>
<keyword evidence="1" id="KW-0238">DNA-binding</keyword>
<evidence type="ECO:0000256" key="1">
    <source>
        <dbReference type="PROSITE-ProRule" id="PRU01076"/>
    </source>
</evidence>
<feature type="domain" description="SpoVT-AbrB" evidence="3">
    <location>
        <begin position="40"/>
        <end position="86"/>
    </location>
</feature>
<dbReference type="EMBL" id="JBHSBL010000016">
    <property type="protein sequence ID" value="MFC4066734.1"/>
    <property type="molecule type" value="Genomic_DNA"/>
</dbReference>
<name>A0ABV8IRA1_9ACTN</name>
<feature type="region of interest" description="Disordered" evidence="2">
    <location>
        <begin position="1"/>
        <end position="39"/>
    </location>
</feature>
<dbReference type="PROSITE" id="PS51740">
    <property type="entry name" value="SPOVT_ABRB"/>
    <property type="match status" value="1"/>
</dbReference>
<protein>
    <recommendedName>
        <fullName evidence="3">SpoVT-AbrB domain-containing protein</fullName>
    </recommendedName>
</protein>
<keyword evidence="5" id="KW-1185">Reference proteome</keyword>